<protein>
    <submittedName>
        <fullName evidence="1">Uncharacterized protein</fullName>
    </submittedName>
</protein>
<dbReference type="AlphaFoldDB" id="A0A1F5I033"/>
<dbReference type="EMBL" id="MFBS01000017">
    <property type="protein sequence ID" value="OGE09713.1"/>
    <property type="molecule type" value="Genomic_DNA"/>
</dbReference>
<dbReference type="Proteomes" id="UP000179227">
    <property type="component" value="Unassembled WGS sequence"/>
</dbReference>
<reference evidence="1 2" key="1">
    <citation type="journal article" date="2016" name="Nat. Commun.">
        <title>Thousands of microbial genomes shed light on interconnected biogeochemical processes in an aquifer system.</title>
        <authorList>
            <person name="Anantharaman K."/>
            <person name="Brown C.T."/>
            <person name="Hug L.A."/>
            <person name="Sharon I."/>
            <person name="Castelle C.J."/>
            <person name="Probst A.J."/>
            <person name="Thomas B.C."/>
            <person name="Singh A."/>
            <person name="Wilkins M.J."/>
            <person name="Karaoz U."/>
            <person name="Brodie E.L."/>
            <person name="Williams K.H."/>
            <person name="Hubbard S.S."/>
            <person name="Banfield J.F."/>
        </authorList>
    </citation>
    <scope>NUCLEOTIDE SEQUENCE [LARGE SCALE GENOMIC DNA]</scope>
</reference>
<comment type="caution">
    <text evidence="1">The sequence shown here is derived from an EMBL/GenBank/DDBJ whole genome shotgun (WGS) entry which is preliminary data.</text>
</comment>
<organism evidence="1 2">
    <name type="scientific">Candidatus Curtissbacteria bacterium RIFCSPLOWO2_01_FULL_42_26</name>
    <dbReference type="NCBI Taxonomy" id="1797729"/>
    <lineage>
        <taxon>Bacteria</taxon>
        <taxon>Candidatus Curtissiibacteriota</taxon>
    </lineage>
</organism>
<proteinExistence type="predicted"/>
<gene>
    <name evidence="1" type="ORF">A3A60_00080</name>
</gene>
<name>A0A1F5I033_9BACT</name>
<evidence type="ECO:0000313" key="2">
    <source>
        <dbReference type="Proteomes" id="UP000179227"/>
    </source>
</evidence>
<sequence length="116" mass="13161">MPDVKKLSHLLASSQNLLIIKEHTSFKKIFRKVKHDKKKDFVFVEKPKANQMAAVILARLSGKNFYWIQNFSNPPKPGLLTRLLLNQADTILVKSKKAAASLRSQGVIKPKIKLAR</sequence>
<evidence type="ECO:0000313" key="1">
    <source>
        <dbReference type="EMBL" id="OGE09713.1"/>
    </source>
</evidence>
<accession>A0A1F5I033</accession>